<gene>
    <name evidence="1" type="ORF">DRO04_02610</name>
</gene>
<evidence type="ECO:0000313" key="1">
    <source>
        <dbReference type="EMBL" id="RLG69944.1"/>
    </source>
</evidence>
<name>A0A497JJA3_9ARCH</name>
<feature type="non-terminal residue" evidence="1">
    <location>
        <position position="1"/>
    </location>
</feature>
<accession>A0A497JJA3</accession>
<dbReference type="Proteomes" id="UP000278031">
    <property type="component" value="Unassembled WGS sequence"/>
</dbReference>
<dbReference type="EMBL" id="QMWP01000095">
    <property type="protein sequence ID" value="RLG69944.1"/>
    <property type="molecule type" value="Genomic_DNA"/>
</dbReference>
<evidence type="ECO:0000313" key="2">
    <source>
        <dbReference type="Proteomes" id="UP000278031"/>
    </source>
</evidence>
<organism evidence="1 2">
    <name type="scientific">Candidatus Iainarchaeum sp</name>
    <dbReference type="NCBI Taxonomy" id="3101447"/>
    <lineage>
        <taxon>Archaea</taxon>
        <taxon>Candidatus Iainarchaeota</taxon>
        <taxon>Candidatus Iainarchaeia</taxon>
        <taxon>Candidatus Iainarchaeales</taxon>
        <taxon>Candidatus Iainarchaeaceae</taxon>
        <taxon>Candidatus Iainarchaeum</taxon>
    </lineage>
</organism>
<proteinExistence type="predicted"/>
<reference evidence="1 2" key="1">
    <citation type="submission" date="2018-06" db="EMBL/GenBank/DDBJ databases">
        <title>Extensive metabolic versatility and redundancy in microbially diverse, dynamic hydrothermal sediments.</title>
        <authorList>
            <person name="Dombrowski N."/>
            <person name="Teske A."/>
            <person name="Baker B.J."/>
        </authorList>
    </citation>
    <scope>NUCLEOTIDE SEQUENCE [LARGE SCALE GENOMIC DNA]</scope>
    <source>
        <strain evidence="1">B51_G17</strain>
    </source>
</reference>
<dbReference type="AlphaFoldDB" id="A0A497JJA3"/>
<sequence length="120" mass="14771">GLYEALSLRNLFEQETNPIIITPRKVRTGLRKFLGRNYIVKRIRRKMFFGFETMQYYDFNIYVSDLEKTFIDFIYFKEPLEENILRTLVRKLNKRKLYNYLKRCNPRLKRKVSGLYEKLK</sequence>
<comment type="caution">
    <text evidence="1">The sequence shown here is derived from an EMBL/GenBank/DDBJ whole genome shotgun (WGS) entry which is preliminary data.</text>
</comment>
<protein>
    <submittedName>
        <fullName evidence="1">Uncharacterized protein</fullName>
    </submittedName>
</protein>